<proteinExistence type="predicted"/>
<accession>A0ABU7D5T3</accession>
<keyword evidence="5" id="KW-0732">Signal</keyword>
<organism evidence="7 8">
    <name type="scientific">Characodon lateralis</name>
    <dbReference type="NCBI Taxonomy" id="208331"/>
    <lineage>
        <taxon>Eukaryota</taxon>
        <taxon>Metazoa</taxon>
        <taxon>Chordata</taxon>
        <taxon>Craniata</taxon>
        <taxon>Vertebrata</taxon>
        <taxon>Euteleostomi</taxon>
        <taxon>Actinopterygii</taxon>
        <taxon>Neopterygii</taxon>
        <taxon>Teleostei</taxon>
        <taxon>Neoteleostei</taxon>
        <taxon>Acanthomorphata</taxon>
        <taxon>Ovalentaria</taxon>
        <taxon>Atherinomorphae</taxon>
        <taxon>Cyprinodontiformes</taxon>
        <taxon>Goodeidae</taxon>
        <taxon>Characodon</taxon>
    </lineage>
</organism>
<dbReference type="PROSITE" id="PS50835">
    <property type="entry name" value="IG_LIKE"/>
    <property type="match status" value="1"/>
</dbReference>
<comment type="subcellular location">
    <subcellularLocation>
        <location evidence="1">Membrane</location>
        <topology evidence="1">Single-pass membrane protein</topology>
    </subcellularLocation>
</comment>
<evidence type="ECO:0000313" key="8">
    <source>
        <dbReference type="Proteomes" id="UP001352852"/>
    </source>
</evidence>
<evidence type="ECO:0000256" key="1">
    <source>
        <dbReference type="ARBA" id="ARBA00004167"/>
    </source>
</evidence>
<keyword evidence="4" id="KW-0472">Membrane</keyword>
<comment type="caution">
    <text evidence="7">The sequence shown here is derived from an EMBL/GenBank/DDBJ whole genome shotgun (WGS) entry which is preliminary data.</text>
</comment>
<evidence type="ECO:0000259" key="6">
    <source>
        <dbReference type="PROSITE" id="PS50835"/>
    </source>
</evidence>
<dbReference type="InterPro" id="IPR036179">
    <property type="entry name" value="Ig-like_dom_sf"/>
</dbReference>
<feature type="domain" description="Ig-like" evidence="6">
    <location>
        <begin position="161"/>
        <end position="202"/>
    </location>
</feature>
<evidence type="ECO:0000256" key="3">
    <source>
        <dbReference type="ARBA" id="ARBA00022989"/>
    </source>
</evidence>
<dbReference type="InterPro" id="IPR007110">
    <property type="entry name" value="Ig-like_dom"/>
</dbReference>
<keyword evidence="8" id="KW-1185">Reference proteome</keyword>
<reference evidence="7 8" key="1">
    <citation type="submission" date="2021-06" db="EMBL/GenBank/DDBJ databases">
        <authorList>
            <person name="Palmer J.M."/>
        </authorList>
    </citation>
    <scope>NUCLEOTIDE SEQUENCE [LARGE SCALE GENOMIC DNA]</scope>
    <source>
        <strain evidence="7 8">CL_MEX2019</strain>
        <tissue evidence="7">Muscle</tissue>
    </source>
</reference>
<name>A0ABU7D5T3_9TELE</name>
<dbReference type="PANTHER" id="PTHR12035:SF128">
    <property type="entry name" value="BRANCHED CHAIN KETO ACID DEHYDROGENASE E1 SUBUNIT BETA,-LIKE-RELATED"/>
    <property type="match status" value="1"/>
</dbReference>
<evidence type="ECO:0000256" key="4">
    <source>
        <dbReference type="ARBA" id="ARBA00023136"/>
    </source>
</evidence>
<keyword evidence="2" id="KW-0812">Transmembrane</keyword>
<dbReference type="InterPro" id="IPR013783">
    <property type="entry name" value="Ig-like_fold"/>
</dbReference>
<dbReference type="PANTHER" id="PTHR12035">
    <property type="entry name" value="SIALIC ACID BINDING IMMUNOGLOBULIN-LIKE LECTIN"/>
    <property type="match status" value="1"/>
</dbReference>
<sequence length="202" mass="22579">MFALFWTTVLFSLSGSNTYTVASALGRPSCSNGFCITLNKGPITAEAGFCVVLPCSFSTADEFTPKNIVWFKFESWKRKCRDSDIIFHTNPNKVQPEFLGRVLLLDPDVSQRNCSIMINDLITFDSGSYQLKVNGLQNGWTDGFMFTPKTTVFVKDLNQKPKVMIPPLTEGQQATLTCTAPGFCSGSSPKITWMWERKDEID</sequence>
<keyword evidence="3" id="KW-1133">Transmembrane helix</keyword>
<dbReference type="Pfam" id="PF24518">
    <property type="entry name" value="Ig_CD22"/>
    <property type="match status" value="1"/>
</dbReference>
<dbReference type="EMBL" id="JAHUTJ010016958">
    <property type="protein sequence ID" value="MED6270349.1"/>
    <property type="molecule type" value="Genomic_DNA"/>
</dbReference>
<protein>
    <recommendedName>
        <fullName evidence="6">Ig-like domain-containing protein</fullName>
    </recommendedName>
</protein>
<evidence type="ECO:0000313" key="7">
    <source>
        <dbReference type="EMBL" id="MED6270349.1"/>
    </source>
</evidence>
<evidence type="ECO:0000256" key="2">
    <source>
        <dbReference type="ARBA" id="ARBA00022692"/>
    </source>
</evidence>
<dbReference type="Gene3D" id="2.60.40.10">
    <property type="entry name" value="Immunoglobulins"/>
    <property type="match status" value="2"/>
</dbReference>
<gene>
    <name evidence="7" type="ORF">CHARACLAT_009304</name>
</gene>
<dbReference type="InterPro" id="IPR051036">
    <property type="entry name" value="SIGLEC"/>
</dbReference>
<dbReference type="InterPro" id="IPR056386">
    <property type="entry name" value="Ig_CD22"/>
</dbReference>
<feature type="chain" id="PRO_5047495777" description="Ig-like domain-containing protein" evidence="5">
    <location>
        <begin position="19"/>
        <end position="202"/>
    </location>
</feature>
<dbReference type="SUPFAM" id="SSF48726">
    <property type="entry name" value="Immunoglobulin"/>
    <property type="match status" value="2"/>
</dbReference>
<dbReference type="Proteomes" id="UP001352852">
    <property type="component" value="Unassembled WGS sequence"/>
</dbReference>
<feature type="signal peptide" evidence="5">
    <location>
        <begin position="1"/>
        <end position="18"/>
    </location>
</feature>
<evidence type="ECO:0000256" key="5">
    <source>
        <dbReference type="SAM" id="SignalP"/>
    </source>
</evidence>